<accession>A0A6P1TEF3</accession>
<keyword evidence="2" id="KW-1185">Reference proteome</keyword>
<gene>
    <name evidence="1" type="ORF">Ana3638_00985</name>
</gene>
<dbReference type="KEGG" id="anr:Ana3638_00985"/>
<proteinExistence type="predicted"/>
<evidence type="ECO:0000313" key="2">
    <source>
        <dbReference type="Proteomes" id="UP000464314"/>
    </source>
</evidence>
<name>A0A6P1TEF3_9FIRM</name>
<dbReference type="EMBL" id="CP048000">
    <property type="protein sequence ID" value="QHQ59544.1"/>
    <property type="molecule type" value="Genomic_DNA"/>
</dbReference>
<protein>
    <submittedName>
        <fullName evidence="1">Uncharacterized protein</fullName>
    </submittedName>
</protein>
<sequence>MECPIIREDIDENECLAVRKEAIKTTKEKPVLHSKYRKIVGWKAICKSCKNYKNW</sequence>
<dbReference type="Proteomes" id="UP000464314">
    <property type="component" value="Chromosome"/>
</dbReference>
<evidence type="ECO:0000313" key="1">
    <source>
        <dbReference type="EMBL" id="QHQ59544.1"/>
    </source>
</evidence>
<organism evidence="1 2">
    <name type="scientific">Anaerocolumna sedimenticola</name>
    <dbReference type="NCBI Taxonomy" id="2696063"/>
    <lineage>
        <taxon>Bacteria</taxon>
        <taxon>Bacillati</taxon>
        <taxon>Bacillota</taxon>
        <taxon>Clostridia</taxon>
        <taxon>Lachnospirales</taxon>
        <taxon>Lachnospiraceae</taxon>
        <taxon>Anaerocolumna</taxon>
    </lineage>
</organism>
<dbReference type="RefSeq" id="WP_161836216.1">
    <property type="nucleotide sequence ID" value="NZ_CP048000.1"/>
</dbReference>
<dbReference type="AlphaFoldDB" id="A0A6P1TEF3"/>
<reference evidence="1 2" key="1">
    <citation type="submission" date="2020-01" db="EMBL/GenBank/DDBJ databases">
        <title>Genome analysis of Anaerocolumna sp. CBA3638.</title>
        <authorList>
            <person name="Kim J."/>
            <person name="Roh S.W."/>
        </authorList>
    </citation>
    <scope>NUCLEOTIDE SEQUENCE [LARGE SCALE GENOMIC DNA]</scope>
    <source>
        <strain evidence="1 2">CBA3638</strain>
    </source>
</reference>